<keyword evidence="2" id="KW-1185">Reference proteome</keyword>
<accession>L8J5W4</accession>
<evidence type="ECO:0000313" key="2">
    <source>
        <dbReference type="Proteomes" id="UP000011134"/>
    </source>
</evidence>
<protein>
    <recommendedName>
        <fullName evidence="3">DUF2750 domain-containing protein</fullName>
    </recommendedName>
</protein>
<dbReference type="InterPro" id="IPR021284">
    <property type="entry name" value="DUF2750"/>
</dbReference>
<evidence type="ECO:0000313" key="1">
    <source>
        <dbReference type="EMBL" id="ELR64225.1"/>
    </source>
</evidence>
<dbReference type="Pfam" id="PF11042">
    <property type="entry name" value="DUF2750"/>
    <property type="match status" value="1"/>
</dbReference>
<name>L8J5W4_9GAMM</name>
<dbReference type="PATRIC" id="fig|1056511.3.peg.3730"/>
<dbReference type="RefSeq" id="WP_007468468.1">
    <property type="nucleotide sequence ID" value="NZ_AMZO01000030.1"/>
</dbReference>
<dbReference type="Proteomes" id="UP000011134">
    <property type="component" value="Unassembled WGS sequence"/>
</dbReference>
<sequence>MTKLTADIQANSDLFVAETKETLKVWGLCNEEGDWLSVDSTEYENSEVMPFWSNEEDAKLHCVDEWEEFEAVMIPLDVFVEDWMITLSEDGVLVGMNWNAQLEGQELEPSDVAKQYL</sequence>
<gene>
    <name evidence="1" type="ORF">C942_02807</name>
</gene>
<comment type="caution">
    <text evidence="1">The sequence shown here is derived from an EMBL/GenBank/DDBJ whole genome shotgun (WGS) entry which is preliminary data.</text>
</comment>
<evidence type="ECO:0008006" key="3">
    <source>
        <dbReference type="Google" id="ProtNLM"/>
    </source>
</evidence>
<dbReference type="OrthoDB" id="5916942at2"/>
<dbReference type="AlphaFoldDB" id="L8J5W4"/>
<organism evidence="1 2">
    <name type="scientific">Photobacterium marinum</name>
    <dbReference type="NCBI Taxonomy" id="1056511"/>
    <lineage>
        <taxon>Bacteria</taxon>
        <taxon>Pseudomonadati</taxon>
        <taxon>Pseudomonadota</taxon>
        <taxon>Gammaproteobacteria</taxon>
        <taxon>Vibrionales</taxon>
        <taxon>Vibrionaceae</taxon>
        <taxon>Photobacterium</taxon>
    </lineage>
</organism>
<proteinExistence type="predicted"/>
<dbReference type="EMBL" id="AMZO01000030">
    <property type="protein sequence ID" value="ELR64225.1"/>
    <property type="molecule type" value="Genomic_DNA"/>
</dbReference>
<reference evidence="1 2" key="1">
    <citation type="submission" date="2012-12" db="EMBL/GenBank/DDBJ databases">
        <title>Genome Assembly of Photobacterium sp. AK15.</title>
        <authorList>
            <person name="Khatri I."/>
            <person name="Vaidya B."/>
            <person name="Srinivas T.N.R."/>
            <person name="Subramanian S."/>
            <person name="Pinnaka A."/>
        </authorList>
    </citation>
    <scope>NUCLEOTIDE SEQUENCE [LARGE SCALE GENOMIC DNA]</scope>
    <source>
        <strain evidence="1 2">AK15</strain>
    </source>
</reference>